<evidence type="ECO:0000313" key="6">
    <source>
        <dbReference type="Proteomes" id="UP000594638"/>
    </source>
</evidence>
<dbReference type="OrthoDB" id="10064100at2759"/>
<keyword evidence="3" id="KW-0833">Ubl conjugation pathway</keyword>
<dbReference type="InterPro" id="IPR051348">
    <property type="entry name" value="U-box_ubiquitin_ligases"/>
</dbReference>
<comment type="catalytic activity">
    <reaction evidence="1">
        <text>S-ubiquitinyl-[E2 ubiquitin-conjugating enzyme]-L-cysteine + [acceptor protein]-L-lysine = [E2 ubiquitin-conjugating enzyme]-L-cysteine + N(6)-ubiquitinyl-[acceptor protein]-L-lysine.</text>
        <dbReference type="EC" id="2.3.2.27"/>
    </reaction>
</comment>
<reference evidence="5 6" key="1">
    <citation type="submission" date="2019-12" db="EMBL/GenBank/DDBJ databases">
        <authorList>
            <person name="Alioto T."/>
            <person name="Alioto T."/>
            <person name="Gomez Garrido J."/>
        </authorList>
    </citation>
    <scope>NUCLEOTIDE SEQUENCE [LARGE SCALE GENOMIC DNA]</scope>
</reference>
<evidence type="ECO:0000256" key="1">
    <source>
        <dbReference type="ARBA" id="ARBA00000900"/>
    </source>
</evidence>
<dbReference type="PANTHER" id="PTHR45647:SF22">
    <property type="entry name" value="U-BOX DOMAIN-CONTAINING PROTEIN 32"/>
    <property type="match status" value="1"/>
</dbReference>
<dbReference type="InterPro" id="IPR011009">
    <property type="entry name" value="Kinase-like_dom_sf"/>
</dbReference>
<dbReference type="GO" id="GO:0061630">
    <property type="term" value="F:ubiquitin protein ligase activity"/>
    <property type="evidence" value="ECO:0007669"/>
    <property type="project" value="UniProtKB-EC"/>
</dbReference>
<dbReference type="Proteomes" id="UP000594638">
    <property type="component" value="Unassembled WGS sequence"/>
</dbReference>
<evidence type="ECO:0000256" key="2">
    <source>
        <dbReference type="ARBA" id="ARBA00012483"/>
    </source>
</evidence>
<proteinExistence type="predicted"/>
<dbReference type="EC" id="2.3.2.27" evidence="2"/>
<dbReference type="SUPFAM" id="SSF56112">
    <property type="entry name" value="Protein kinase-like (PK-like)"/>
    <property type="match status" value="1"/>
</dbReference>
<sequence>MNVKKRKPANALNAAARIDVEVMIALVAGNCCKRATEVKFAWAAVWVILIGLAMAAAGGGRTWTRIKDLVRKKLTAESDVHSFGIVLLQLLTPALDLVRDVKYAIENRHLNEVLDVSAGEWPVDQAKQLAHLALWCCERKPSEQPNLVLEVWAVLEAMRDSCTMSSSTSCSSSLDSKDQRRIPFIFCLSDISGNNLHYVVAQLKLHMFVSHMVALVISLLFNTLLGTRCLRSCCKEFYLQGLNIYGDEYSIGRLDNKQGFKFLLP</sequence>
<feature type="transmembrane region" description="Helical" evidence="4">
    <location>
        <begin position="40"/>
        <end position="60"/>
    </location>
</feature>
<dbReference type="PANTHER" id="PTHR45647">
    <property type="entry name" value="OS02G0152300 PROTEIN"/>
    <property type="match status" value="1"/>
</dbReference>
<evidence type="ECO:0000256" key="3">
    <source>
        <dbReference type="ARBA" id="ARBA00022786"/>
    </source>
</evidence>
<dbReference type="EMBL" id="CACTIH010009196">
    <property type="protein sequence ID" value="CAA3027253.1"/>
    <property type="molecule type" value="Genomic_DNA"/>
</dbReference>
<organism evidence="5 6">
    <name type="scientific">Olea europaea subsp. europaea</name>
    <dbReference type="NCBI Taxonomy" id="158383"/>
    <lineage>
        <taxon>Eukaryota</taxon>
        <taxon>Viridiplantae</taxon>
        <taxon>Streptophyta</taxon>
        <taxon>Embryophyta</taxon>
        <taxon>Tracheophyta</taxon>
        <taxon>Spermatophyta</taxon>
        <taxon>Magnoliopsida</taxon>
        <taxon>eudicotyledons</taxon>
        <taxon>Gunneridae</taxon>
        <taxon>Pentapetalae</taxon>
        <taxon>asterids</taxon>
        <taxon>lamiids</taxon>
        <taxon>Lamiales</taxon>
        <taxon>Oleaceae</taxon>
        <taxon>Oleeae</taxon>
        <taxon>Olea</taxon>
    </lineage>
</organism>
<evidence type="ECO:0000256" key="4">
    <source>
        <dbReference type="SAM" id="Phobius"/>
    </source>
</evidence>
<keyword evidence="6" id="KW-1185">Reference proteome</keyword>
<dbReference type="Gramene" id="OE9A044404T1">
    <property type="protein sequence ID" value="OE9A044404C1"/>
    <property type="gene ID" value="OE9A044404"/>
</dbReference>
<dbReference type="Gene3D" id="1.10.510.10">
    <property type="entry name" value="Transferase(Phosphotransferase) domain 1"/>
    <property type="match status" value="1"/>
</dbReference>
<name>A0A8S0VAF7_OLEEU</name>
<gene>
    <name evidence="5" type="ORF">OLEA9_A044404</name>
</gene>
<evidence type="ECO:0000313" key="5">
    <source>
        <dbReference type="EMBL" id="CAA3027253.1"/>
    </source>
</evidence>
<dbReference type="AlphaFoldDB" id="A0A8S0VAF7"/>
<protein>
    <recommendedName>
        <fullName evidence="2">RING-type E3 ubiquitin transferase</fullName>
        <ecNumber evidence="2">2.3.2.27</ecNumber>
    </recommendedName>
</protein>
<comment type="caution">
    <text evidence="5">The sequence shown here is derived from an EMBL/GenBank/DDBJ whole genome shotgun (WGS) entry which is preliminary data.</text>
</comment>
<keyword evidence="4" id="KW-0812">Transmembrane</keyword>
<accession>A0A8S0VAF7</accession>
<keyword evidence="4" id="KW-1133">Transmembrane helix</keyword>
<keyword evidence="4" id="KW-0472">Membrane</keyword>